<accession>A0A7C9BEG2</accession>
<feature type="chain" id="PRO_5028873171" description="Peptidase M12B domain-containing protein" evidence="1">
    <location>
        <begin position="25"/>
        <end position="752"/>
    </location>
</feature>
<dbReference type="Proteomes" id="UP000479293">
    <property type="component" value="Unassembled WGS sequence"/>
</dbReference>
<sequence>MKKPLFLFVGTSLLWAYSLASGHADDLSDTLKTTLFKPYRNPAARVATDPNLSQTPGAFLVTPDLATIRLLERYPRSRYISVALPISDLRTLPLLIHEIAVVAPDFGVATASGKQVPLPALKFYAGHVVGDKASTVALSVSALGIEGLIFGKDYSYTVGKIRTTTSESLHVVYPTHKIPAQSEFTCAPVEVPFPDPDDLRQEATSRRMLSSDCRGVTLYLEVDHQLYLDWGSDASSITAKVLATLANVVILFQNEGVELEVSELKIWDIPDPYEQAGTPSEILFQFKNYWNARGNAFNGDIAHLLSTHVSRGGLAYYGISRRTTIATLNDISAVFSNPASRSFAFSLSTGVHDSPTRTLPDYSYNVYLIAHELGHNFGLPHTQSCLWEGGPLDDCSSVEDGTCPPGPHPPDGGTLMSYCPNLANGFGPQPRAKMLYELLVAQNLGHPGVPSLQVIPAEVTANQGQYTHLELSNCPGTVLWSDGVFSGNTRTLLPQVSTTYYAACQTDGCLSAAAPVSVTTVCVKESACTISASGSLSLLYGIAEFSFGTLWSSDPNAVPANLGTVYEDFTCTLQTVLKAGESYPFTLSGTLGNSLFAKIYMDYNGNGQFNEANELVYNGLSLLQHSGSITVPTTALRNTPLRMRVMLNPLLILNACSLPSNFLFKAGKVNDYTVTITDGSCPPNYRETVKSGYWDDPLIWSCGTLPTAVDEVKINPGHYITLPGNYTSLTRGLDLQGTIQPAINSWLHVEYP</sequence>
<evidence type="ECO:0000256" key="1">
    <source>
        <dbReference type="SAM" id="SignalP"/>
    </source>
</evidence>
<dbReference type="GO" id="GO:0006508">
    <property type="term" value="P:proteolysis"/>
    <property type="evidence" value="ECO:0007669"/>
    <property type="project" value="InterPro"/>
</dbReference>
<dbReference type="InterPro" id="IPR024079">
    <property type="entry name" value="MetalloPept_cat_dom_sf"/>
</dbReference>
<keyword evidence="4" id="KW-1185">Reference proteome</keyword>
<dbReference type="EMBL" id="WHLY01000002">
    <property type="protein sequence ID" value="MPR37082.1"/>
    <property type="molecule type" value="Genomic_DNA"/>
</dbReference>
<evidence type="ECO:0000259" key="2">
    <source>
        <dbReference type="PROSITE" id="PS50215"/>
    </source>
</evidence>
<dbReference type="InterPro" id="IPR001590">
    <property type="entry name" value="Peptidase_M12B"/>
</dbReference>
<dbReference type="AlphaFoldDB" id="A0A7C9BEG2"/>
<keyword evidence="1" id="KW-0732">Signal</keyword>
<feature type="domain" description="Peptidase M12B" evidence="2">
    <location>
        <begin position="214"/>
        <end position="419"/>
    </location>
</feature>
<dbReference type="RefSeq" id="WP_152765613.1">
    <property type="nucleotide sequence ID" value="NZ_WHLY01000002.1"/>
</dbReference>
<dbReference type="PANTHER" id="PTHR11905:SF159">
    <property type="entry name" value="ADAM METALLOPROTEASE"/>
    <property type="match status" value="1"/>
</dbReference>
<dbReference type="Pfam" id="PF20009">
    <property type="entry name" value="GEVED"/>
    <property type="match status" value="1"/>
</dbReference>
<dbReference type="SUPFAM" id="SSF55486">
    <property type="entry name" value="Metalloproteases ('zincins'), catalytic domain"/>
    <property type="match status" value="1"/>
</dbReference>
<dbReference type="PROSITE" id="PS50215">
    <property type="entry name" value="ADAM_MEPRO"/>
    <property type="match status" value="1"/>
</dbReference>
<proteinExistence type="predicted"/>
<protein>
    <recommendedName>
        <fullName evidence="2">Peptidase M12B domain-containing protein</fullName>
    </recommendedName>
</protein>
<name>A0A7C9BEG2_9BACT</name>
<dbReference type="GO" id="GO:0004222">
    <property type="term" value="F:metalloendopeptidase activity"/>
    <property type="evidence" value="ECO:0007669"/>
    <property type="project" value="InterPro"/>
</dbReference>
<feature type="signal peptide" evidence="1">
    <location>
        <begin position="1"/>
        <end position="24"/>
    </location>
</feature>
<organism evidence="3 4">
    <name type="scientific">Salmonirosea aquatica</name>
    <dbReference type="NCBI Taxonomy" id="2654236"/>
    <lineage>
        <taxon>Bacteria</taxon>
        <taxon>Pseudomonadati</taxon>
        <taxon>Bacteroidota</taxon>
        <taxon>Cytophagia</taxon>
        <taxon>Cytophagales</taxon>
        <taxon>Spirosomataceae</taxon>
        <taxon>Salmonirosea</taxon>
    </lineage>
</organism>
<reference evidence="3 4" key="1">
    <citation type="submission" date="2019-10" db="EMBL/GenBank/DDBJ databases">
        <title>Draft Genome Sequence of Cytophagaceae sp. SJW1-29.</title>
        <authorList>
            <person name="Choi A."/>
        </authorList>
    </citation>
    <scope>NUCLEOTIDE SEQUENCE [LARGE SCALE GENOMIC DNA]</scope>
    <source>
        <strain evidence="3 4">SJW1-29</strain>
    </source>
</reference>
<evidence type="ECO:0000313" key="4">
    <source>
        <dbReference type="Proteomes" id="UP000479293"/>
    </source>
</evidence>
<comment type="caution">
    <text evidence="3">The sequence shown here is derived from an EMBL/GenBank/DDBJ whole genome shotgun (WGS) entry which is preliminary data.</text>
</comment>
<dbReference type="Pfam" id="PF13688">
    <property type="entry name" value="Reprolysin_5"/>
    <property type="match status" value="1"/>
</dbReference>
<dbReference type="PANTHER" id="PTHR11905">
    <property type="entry name" value="ADAM A DISINTEGRIN AND METALLOPROTEASE DOMAIN"/>
    <property type="match status" value="1"/>
</dbReference>
<gene>
    <name evidence="3" type="ORF">GBK04_28045</name>
</gene>
<evidence type="ECO:0000313" key="3">
    <source>
        <dbReference type="EMBL" id="MPR37082.1"/>
    </source>
</evidence>
<dbReference type="Gene3D" id="3.40.390.10">
    <property type="entry name" value="Collagenase (Catalytic Domain)"/>
    <property type="match status" value="1"/>
</dbReference>
<dbReference type="InterPro" id="IPR045474">
    <property type="entry name" value="GEVED"/>
</dbReference>